<accession>A0A1M6EY03</accession>
<keyword evidence="1" id="KW-0175">Coiled coil</keyword>
<keyword evidence="3" id="KW-0472">Membrane</keyword>
<evidence type="ECO:0000256" key="1">
    <source>
        <dbReference type="SAM" id="Coils"/>
    </source>
</evidence>
<evidence type="ECO:0008006" key="6">
    <source>
        <dbReference type="Google" id="ProtNLM"/>
    </source>
</evidence>
<dbReference type="EMBL" id="FQZH01000001">
    <property type="protein sequence ID" value="SHI90261.1"/>
    <property type="molecule type" value="Genomic_DNA"/>
</dbReference>
<proteinExistence type="predicted"/>
<protein>
    <recommendedName>
        <fullName evidence="6">Outer membrane protein beta-barrel domain-containing protein</fullName>
    </recommendedName>
</protein>
<feature type="compositionally biased region" description="Polar residues" evidence="2">
    <location>
        <begin position="127"/>
        <end position="136"/>
    </location>
</feature>
<keyword evidence="3" id="KW-1133">Transmembrane helix</keyword>
<dbReference type="STRING" id="683124.SAMN05444337_1072"/>
<evidence type="ECO:0000256" key="3">
    <source>
        <dbReference type="SAM" id="Phobius"/>
    </source>
</evidence>
<feature type="coiled-coil region" evidence="1">
    <location>
        <begin position="293"/>
        <end position="327"/>
    </location>
</feature>
<reference evidence="4 5" key="1">
    <citation type="submission" date="2016-11" db="EMBL/GenBank/DDBJ databases">
        <authorList>
            <person name="Jaros S."/>
            <person name="Januszkiewicz K."/>
            <person name="Wedrychowicz H."/>
        </authorList>
    </citation>
    <scope>NUCLEOTIDE SEQUENCE [LARGE SCALE GENOMIC DNA]</scope>
    <source>
        <strain evidence="4 5">DSM 22807</strain>
    </source>
</reference>
<keyword evidence="3" id="KW-0812">Transmembrane</keyword>
<name>A0A1M6EY03_9FLAO</name>
<dbReference type="SUPFAM" id="SSF56925">
    <property type="entry name" value="OMPA-like"/>
    <property type="match status" value="1"/>
</dbReference>
<dbReference type="InterPro" id="IPR011250">
    <property type="entry name" value="OMP/PagP_B-barrel"/>
</dbReference>
<evidence type="ECO:0000256" key="2">
    <source>
        <dbReference type="SAM" id="MobiDB-lite"/>
    </source>
</evidence>
<dbReference type="AlphaFoldDB" id="A0A1M6EY03"/>
<sequence length="570" mass="64626">MKESKNIERLFQEKFKDFEAIPPSESWDFIEARLNEKKKKKRVIPFWFKTSGIAAVFVIGLGFLINYYSGNDTTISIEDAIVNEEVNSSKENQLEQNTNQKFKNEEDVIQKHIRSNEVVTESKERQNNTNNSSKSIELNKEKIEDSNDNGSFVNNKSNNTKKDKKYNDFDLDGEQNVLVQNKRKIKKSSSNIKNETSIINSTKNKSELFISNEVENNVVDNNSTTKSNNQNSLLGNSVADVINANNEKLDNLSKNLVDNSQNNNDVNEAINISIIDSTFKNNSNLVENNSLQNDSIQVVVNEELNELEKLLKEKEEGKDADEKEKEEKVSKWAVSTNASPIYFNSISEGSPIDQSLATNTKKSNLTMSYGVGLQYQLSSKLALKAGINNLNLSYETQNVYYETALVSTSGFNQNIDENANARNIHIYGEKPVISPTTLFSDVDTQSFDVAHSGNLRQDIRYFEIPLELSYKLVDKKFGIDLVGGFSTFLLNGNSIWLLDEGMEMEIGKANNLNNTNFSSNLGFGLNYKFLKNFRAEIQPMFKYQFNTFSENSGDFKPYFIGVYSGLSYRF</sequence>
<keyword evidence="5" id="KW-1185">Reference proteome</keyword>
<organism evidence="4 5">
    <name type="scientific">Flavobacterium haoranii</name>
    <dbReference type="NCBI Taxonomy" id="683124"/>
    <lineage>
        <taxon>Bacteria</taxon>
        <taxon>Pseudomonadati</taxon>
        <taxon>Bacteroidota</taxon>
        <taxon>Flavobacteriia</taxon>
        <taxon>Flavobacteriales</taxon>
        <taxon>Flavobacteriaceae</taxon>
        <taxon>Flavobacterium</taxon>
    </lineage>
</organism>
<feature type="compositionally biased region" description="Polar residues" evidence="2">
    <location>
        <begin position="88"/>
        <end position="101"/>
    </location>
</feature>
<dbReference type="OrthoDB" id="1113942at2"/>
<feature type="region of interest" description="Disordered" evidence="2">
    <location>
        <begin position="88"/>
        <end position="107"/>
    </location>
</feature>
<evidence type="ECO:0000313" key="4">
    <source>
        <dbReference type="EMBL" id="SHI90261.1"/>
    </source>
</evidence>
<feature type="region of interest" description="Disordered" evidence="2">
    <location>
        <begin position="114"/>
        <end position="168"/>
    </location>
</feature>
<dbReference type="RefSeq" id="WP_072782520.1">
    <property type="nucleotide sequence ID" value="NZ_CP045292.1"/>
</dbReference>
<dbReference type="Proteomes" id="UP000184232">
    <property type="component" value="Unassembled WGS sequence"/>
</dbReference>
<gene>
    <name evidence="4" type="ORF">SAMN05444337_1072</name>
</gene>
<feature type="transmembrane region" description="Helical" evidence="3">
    <location>
        <begin position="46"/>
        <end position="68"/>
    </location>
</feature>
<evidence type="ECO:0000313" key="5">
    <source>
        <dbReference type="Proteomes" id="UP000184232"/>
    </source>
</evidence>